<organism evidence="1 2">
    <name type="scientific">Bacillus altitudinis</name>
    <dbReference type="NCBI Taxonomy" id="293387"/>
    <lineage>
        <taxon>Bacteria</taxon>
        <taxon>Bacillati</taxon>
        <taxon>Bacillota</taxon>
        <taxon>Bacilli</taxon>
        <taxon>Bacillales</taxon>
        <taxon>Bacillaceae</taxon>
        <taxon>Bacillus</taxon>
    </lineage>
</organism>
<evidence type="ECO:0000313" key="1">
    <source>
        <dbReference type="EMBL" id="VXB26903.1"/>
    </source>
</evidence>
<name>A0A653PB16_BACAB</name>
<dbReference type="Proteomes" id="UP000433089">
    <property type="component" value="Unassembled WGS sequence"/>
</dbReference>
<dbReference type="EMBL" id="CABWLH010000009">
    <property type="protein sequence ID" value="VXB26903.1"/>
    <property type="molecule type" value="Genomic_DNA"/>
</dbReference>
<protein>
    <submittedName>
        <fullName evidence="1">Uncharacterized protein</fullName>
    </submittedName>
</protein>
<evidence type="ECO:0000313" key="2">
    <source>
        <dbReference type="Proteomes" id="UP000433089"/>
    </source>
</evidence>
<reference evidence="1 2" key="1">
    <citation type="submission" date="2019-10" db="EMBL/GenBank/DDBJ databases">
        <authorList>
            <person name="Karimi E."/>
        </authorList>
    </citation>
    <scope>NUCLEOTIDE SEQUENCE [LARGE SCALE GENOMIC DNA]</scope>
    <source>
        <strain evidence="1">Bacillus sp. 348</strain>
    </source>
</reference>
<sequence length="67" mass="8024">MEEMEDFLKARPILRRNQIMLERMLHVVLMVVGDVKVKRLETLYIKIVVIKLLVAKRLLKFNSRDET</sequence>
<gene>
    <name evidence="1" type="ORF">BACI348_40324</name>
</gene>
<accession>A0A653PB16</accession>
<proteinExistence type="predicted"/>
<dbReference type="AlphaFoldDB" id="A0A653PB16"/>